<keyword evidence="4 6" id="KW-1133">Transmembrane helix</keyword>
<dbReference type="GO" id="GO:0016020">
    <property type="term" value="C:membrane"/>
    <property type="evidence" value="ECO:0007669"/>
    <property type="project" value="UniProtKB-SubCell"/>
</dbReference>
<sequence length="102" mass="10847">MEEIFGGLIHLMMMVFLSDFAGLLVKPVMTDVTVAAVCSDLNDSCSLAVYLTGLQQVSVGLGTMVMMPVIGNLADRYGIKALLTLPMCLSIIPPGENISCVH</sequence>
<evidence type="ECO:0008006" key="9">
    <source>
        <dbReference type="Google" id="ProtNLM"/>
    </source>
</evidence>
<evidence type="ECO:0000256" key="6">
    <source>
        <dbReference type="SAM" id="Phobius"/>
    </source>
</evidence>
<gene>
    <name evidence="7" type="ORF">ANE_LOCUS9786</name>
</gene>
<feature type="transmembrane region" description="Helical" evidence="6">
    <location>
        <begin position="6"/>
        <end position="25"/>
    </location>
</feature>
<comment type="subcellular location">
    <subcellularLocation>
        <location evidence="1">Membrane</location>
        <topology evidence="1">Multi-pass membrane protein</topology>
    </subcellularLocation>
</comment>
<evidence type="ECO:0000256" key="5">
    <source>
        <dbReference type="ARBA" id="ARBA00023136"/>
    </source>
</evidence>
<keyword evidence="3 6" id="KW-0812">Transmembrane</keyword>
<dbReference type="PANTHER" id="PTHR23504:SF119">
    <property type="entry name" value="MAJOR FACILITATOR SUPERFAMILY PROTEIN"/>
    <property type="match status" value="1"/>
</dbReference>
<keyword evidence="2" id="KW-0813">Transport</keyword>
<name>A0A565BDF1_9BRAS</name>
<keyword evidence="8" id="KW-1185">Reference proteome</keyword>
<dbReference type="Proteomes" id="UP000489600">
    <property type="component" value="Unassembled WGS sequence"/>
</dbReference>
<evidence type="ECO:0000313" key="7">
    <source>
        <dbReference type="EMBL" id="VVA99341.1"/>
    </source>
</evidence>
<proteinExistence type="predicted"/>
<evidence type="ECO:0000256" key="1">
    <source>
        <dbReference type="ARBA" id="ARBA00004141"/>
    </source>
</evidence>
<evidence type="ECO:0000256" key="4">
    <source>
        <dbReference type="ARBA" id="ARBA00022989"/>
    </source>
</evidence>
<evidence type="ECO:0000256" key="2">
    <source>
        <dbReference type="ARBA" id="ARBA00022448"/>
    </source>
</evidence>
<dbReference type="PANTHER" id="PTHR23504">
    <property type="entry name" value="MAJOR FACILITATOR SUPERFAMILY DOMAIN-CONTAINING PROTEIN 10"/>
    <property type="match status" value="1"/>
</dbReference>
<reference evidence="7" key="1">
    <citation type="submission" date="2019-07" db="EMBL/GenBank/DDBJ databases">
        <authorList>
            <person name="Dittberner H."/>
        </authorList>
    </citation>
    <scope>NUCLEOTIDE SEQUENCE [LARGE SCALE GENOMIC DNA]</scope>
</reference>
<dbReference type="InterPro" id="IPR036259">
    <property type="entry name" value="MFS_trans_sf"/>
</dbReference>
<dbReference type="OrthoDB" id="419616at2759"/>
<dbReference type="EMBL" id="CABITT030000003">
    <property type="protein sequence ID" value="VVA99341.1"/>
    <property type="molecule type" value="Genomic_DNA"/>
</dbReference>
<evidence type="ECO:0000256" key="3">
    <source>
        <dbReference type="ARBA" id="ARBA00022692"/>
    </source>
</evidence>
<evidence type="ECO:0000313" key="8">
    <source>
        <dbReference type="Proteomes" id="UP000489600"/>
    </source>
</evidence>
<organism evidence="7 8">
    <name type="scientific">Arabis nemorensis</name>
    <dbReference type="NCBI Taxonomy" id="586526"/>
    <lineage>
        <taxon>Eukaryota</taxon>
        <taxon>Viridiplantae</taxon>
        <taxon>Streptophyta</taxon>
        <taxon>Embryophyta</taxon>
        <taxon>Tracheophyta</taxon>
        <taxon>Spermatophyta</taxon>
        <taxon>Magnoliopsida</taxon>
        <taxon>eudicotyledons</taxon>
        <taxon>Gunneridae</taxon>
        <taxon>Pentapetalae</taxon>
        <taxon>rosids</taxon>
        <taxon>malvids</taxon>
        <taxon>Brassicales</taxon>
        <taxon>Brassicaceae</taxon>
        <taxon>Arabideae</taxon>
        <taxon>Arabis</taxon>
    </lineage>
</organism>
<accession>A0A565BDF1</accession>
<keyword evidence="5 6" id="KW-0472">Membrane</keyword>
<dbReference type="AlphaFoldDB" id="A0A565BDF1"/>
<dbReference type="SUPFAM" id="SSF103473">
    <property type="entry name" value="MFS general substrate transporter"/>
    <property type="match status" value="1"/>
</dbReference>
<protein>
    <recommendedName>
        <fullName evidence="9">Major facilitator superfamily (MFS) profile domain-containing protein</fullName>
    </recommendedName>
</protein>
<comment type="caution">
    <text evidence="7">The sequence shown here is derived from an EMBL/GenBank/DDBJ whole genome shotgun (WGS) entry which is preliminary data.</text>
</comment>